<comment type="similarity">
    <text evidence="2">Belongs to the archaeal-type GPI family.</text>
</comment>
<evidence type="ECO:0000256" key="4">
    <source>
        <dbReference type="ARBA" id="ARBA00022432"/>
    </source>
</evidence>
<keyword evidence="5" id="KW-0324">Glycolysis</keyword>
<dbReference type="EMBL" id="BAAACG010000001">
    <property type="protein sequence ID" value="GAA0731614.1"/>
    <property type="molecule type" value="Genomic_DNA"/>
</dbReference>
<evidence type="ECO:0000256" key="6">
    <source>
        <dbReference type="ARBA" id="ARBA00029321"/>
    </source>
</evidence>
<accession>A0ABP3UGZ4</accession>
<evidence type="ECO:0000313" key="9">
    <source>
        <dbReference type="Proteomes" id="UP001501510"/>
    </source>
</evidence>
<evidence type="ECO:0000256" key="5">
    <source>
        <dbReference type="ARBA" id="ARBA00023152"/>
    </source>
</evidence>
<dbReference type="Proteomes" id="UP001501510">
    <property type="component" value="Unassembled WGS sequence"/>
</dbReference>
<comment type="caution">
    <text evidence="8">The sequence shown here is derived from an EMBL/GenBank/DDBJ whole genome shotgun (WGS) entry which is preliminary data.</text>
</comment>
<evidence type="ECO:0000256" key="1">
    <source>
        <dbReference type="ARBA" id="ARBA00004926"/>
    </source>
</evidence>
<comment type="catalytic activity">
    <reaction evidence="6">
        <text>alpha-D-glucose 6-phosphate = beta-D-fructose 6-phosphate</text>
        <dbReference type="Rhea" id="RHEA:11816"/>
        <dbReference type="ChEBI" id="CHEBI:57634"/>
        <dbReference type="ChEBI" id="CHEBI:58225"/>
        <dbReference type="EC" id="5.3.1.9"/>
    </reaction>
</comment>
<reference evidence="9" key="1">
    <citation type="journal article" date="2019" name="Int. J. Syst. Evol. Microbiol.">
        <title>The Global Catalogue of Microorganisms (GCM) 10K type strain sequencing project: providing services to taxonomists for standard genome sequencing and annotation.</title>
        <authorList>
            <consortium name="The Broad Institute Genomics Platform"/>
            <consortium name="The Broad Institute Genome Sequencing Center for Infectious Disease"/>
            <person name="Wu L."/>
            <person name="Ma J."/>
        </authorList>
    </citation>
    <scope>NUCLEOTIDE SEQUENCE [LARGE SCALE GENOMIC DNA]</scope>
    <source>
        <strain evidence="9">JCM 1407</strain>
    </source>
</reference>
<name>A0ABP3UGZ4_9CLOT</name>
<evidence type="ECO:0000259" key="7">
    <source>
        <dbReference type="Pfam" id="PF06560"/>
    </source>
</evidence>
<dbReference type="InterPro" id="IPR014710">
    <property type="entry name" value="RmlC-like_jellyroll"/>
</dbReference>
<sequence>MFNNGIGLSYDFENKEFVYKGNNFGPITEKRRLDDIRKSLKNPNCDGPEVVYSIAMDVGLKEDKEDLINRNLLYGACIYSNGVMEDEPVRSQGHIHAISESCRYSTGELYEIWYGKAIIFMQETAKDYPGKVYAVEANTGDVVFVPPGWAHYTANANPKDFMVFGAWCVRDYGFDYRDVREHNGLAYFPIVKEGKIEFDKNPKYDDCKLEIKKPRKYEELNLDYSKSIYDQYKDEKDRFNFVTDPLKYRKIWEDFIP</sequence>
<keyword evidence="4" id="KW-0312">Gluconeogenesis</keyword>
<evidence type="ECO:0000313" key="8">
    <source>
        <dbReference type="EMBL" id="GAA0731614.1"/>
    </source>
</evidence>
<dbReference type="SUPFAM" id="SSF51182">
    <property type="entry name" value="RmlC-like cupins"/>
    <property type="match status" value="1"/>
</dbReference>
<comment type="pathway">
    <text evidence="1">Carbohydrate degradation; glycolysis; D-glyceraldehyde 3-phosphate and glycerone phosphate from D-glucose: step 2/4.</text>
</comment>
<evidence type="ECO:0000256" key="2">
    <source>
        <dbReference type="ARBA" id="ARBA00006542"/>
    </source>
</evidence>
<protein>
    <recommendedName>
        <fullName evidence="3">glucose-6-phosphate isomerase</fullName>
        <ecNumber evidence="3">5.3.1.9</ecNumber>
    </recommendedName>
</protein>
<gene>
    <name evidence="8" type="ORF">GCM10008906_00300</name>
</gene>
<dbReference type="InterPro" id="IPR011051">
    <property type="entry name" value="RmlC_Cupin_sf"/>
</dbReference>
<keyword evidence="9" id="KW-1185">Reference proteome</keyword>
<evidence type="ECO:0000256" key="3">
    <source>
        <dbReference type="ARBA" id="ARBA00011952"/>
    </source>
</evidence>
<dbReference type="InterPro" id="IPR010551">
    <property type="entry name" value="G6P_isomerase_prok"/>
</dbReference>
<dbReference type="EC" id="5.3.1.9" evidence="3"/>
<dbReference type="Pfam" id="PF06560">
    <property type="entry name" value="GPI"/>
    <property type="match status" value="1"/>
</dbReference>
<feature type="domain" description="Glucose-6-phosphate isomerase prokaryote" evidence="7">
    <location>
        <begin position="48"/>
        <end position="201"/>
    </location>
</feature>
<dbReference type="Gene3D" id="2.60.120.10">
    <property type="entry name" value="Jelly Rolls"/>
    <property type="match status" value="1"/>
</dbReference>
<organism evidence="8 9">
    <name type="scientific">Clostridium oceanicum</name>
    <dbReference type="NCBI Taxonomy" id="1543"/>
    <lineage>
        <taxon>Bacteria</taxon>
        <taxon>Bacillati</taxon>
        <taxon>Bacillota</taxon>
        <taxon>Clostridia</taxon>
        <taxon>Eubacteriales</taxon>
        <taxon>Clostridiaceae</taxon>
        <taxon>Clostridium</taxon>
    </lineage>
</organism>
<dbReference type="RefSeq" id="WP_343757604.1">
    <property type="nucleotide sequence ID" value="NZ_BAAACG010000001.1"/>
</dbReference>
<proteinExistence type="inferred from homology"/>